<dbReference type="PANTHER" id="PTHR22939:SF129">
    <property type="entry name" value="SERINE PROTEASE HTRA2, MITOCHONDRIAL"/>
    <property type="match status" value="1"/>
</dbReference>
<gene>
    <name evidence="6" type="ORF">METZ01_LOCUS68457</name>
</gene>
<dbReference type="GO" id="GO:0006508">
    <property type="term" value="P:proteolysis"/>
    <property type="evidence" value="ECO:0007669"/>
    <property type="project" value="UniProtKB-KW"/>
</dbReference>
<keyword evidence="2" id="KW-0645">Protease</keyword>
<name>A0A381TNH7_9ZZZZ</name>
<dbReference type="InterPro" id="IPR009003">
    <property type="entry name" value="Peptidase_S1_PA"/>
</dbReference>
<evidence type="ECO:0000256" key="4">
    <source>
        <dbReference type="SAM" id="MobiDB-lite"/>
    </source>
</evidence>
<feature type="domain" description="PDZ" evidence="5">
    <location>
        <begin position="221"/>
        <end position="350"/>
    </location>
</feature>
<dbReference type="GO" id="GO:0004252">
    <property type="term" value="F:serine-type endopeptidase activity"/>
    <property type="evidence" value="ECO:0007669"/>
    <property type="project" value="InterPro"/>
</dbReference>
<proteinExistence type="inferred from homology"/>
<comment type="similarity">
    <text evidence="1">Belongs to the peptidase S1C family.</text>
</comment>
<dbReference type="Gene3D" id="2.40.10.120">
    <property type="match status" value="1"/>
</dbReference>
<dbReference type="InterPro" id="IPR036034">
    <property type="entry name" value="PDZ_sf"/>
</dbReference>
<evidence type="ECO:0000256" key="3">
    <source>
        <dbReference type="ARBA" id="ARBA00022801"/>
    </source>
</evidence>
<dbReference type="InterPro" id="IPR001940">
    <property type="entry name" value="Peptidase_S1C"/>
</dbReference>
<keyword evidence="3" id="KW-0378">Hydrolase</keyword>
<organism evidence="6">
    <name type="scientific">marine metagenome</name>
    <dbReference type="NCBI Taxonomy" id="408172"/>
    <lineage>
        <taxon>unclassified sequences</taxon>
        <taxon>metagenomes</taxon>
        <taxon>ecological metagenomes</taxon>
    </lineage>
</organism>
<dbReference type="InterPro" id="IPR001478">
    <property type="entry name" value="PDZ"/>
</dbReference>
<evidence type="ECO:0000313" key="6">
    <source>
        <dbReference type="EMBL" id="SVA15603.1"/>
    </source>
</evidence>
<protein>
    <recommendedName>
        <fullName evidence="5">PDZ domain-containing protein</fullName>
    </recommendedName>
</protein>
<dbReference type="Pfam" id="PF13365">
    <property type="entry name" value="Trypsin_2"/>
    <property type="match status" value="1"/>
</dbReference>
<evidence type="ECO:0000259" key="5">
    <source>
        <dbReference type="PROSITE" id="PS50106"/>
    </source>
</evidence>
<accession>A0A381TNH7</accession>
<evidence type="ECO:0000256" key="1">
    <source>
        <dbReference type="ARBA" id="ARBA00010541"/>
    </source>
</evidence>
<dbReference type="SUPFAM" id="SSF50494">
    <property type="entry name" value="Trypsin-like serine proteases"/>
    <property type="match status" value="1"/>
</dbReference>
<sequence length="355" mass="38795">MFKRIIAYTIAIFLLCSTHIYASHTSTTRVIEMIMPAIVEVLSERYDAHLNQPKKPQGAGGFKFRKKTPSRDKEPTRAGSGFLISAKGYVVTNAHVITNITNDEGIVHLTFKNGEMYDAKVIAYDVESDIALLKIINAEDVKFPFVVWGVTPEVGDKAIAIGSPMNLSFTATFGHVSALVRAVPNVPSYVPFIQTDASVNPGNSGGPLFNEHGKVIGINTMVMTDKGSRGSIGLGFAIDGNYAQDILARLKAGKTIERPFVGILYRALTPKDMDFNKKTIGAGAYIQEIVRGGPAYNILKKGDIILRVDGDDVFSKSFASVIVRKKPNTNVVFNILRNGQMLKLTVRLGDRKDDK</sequence>
<feature type="region of interest" description="Disordered" evidence="4">
    <location>
        <begin position="51"/>
        <end position="77"/>
    </location>
</feature>
<dbReference type="Pfam" id="PF13180">
    <property type="entry name" value="PDZ_2"/>
    <property type="match status" value="1"/>
</dbReference>
<dbReference type="EMBL" id="UINC01004610">
    <property type="protein sequence ID" value="SVA15603.1"/>
    <property type="molecule type" value="Genomic_DNA"/>
</dbReference>
<dbReference type="PANTHER" id="PTHR22939">
    <property type="entry name" value="SERINE PROTEASE FAMILY S1C HTRA-RELATED"/>
    <property type="match status" value="1"/>
</dbReference>
<dbReference type="SMART" id="SM00228">
    <property type="entry name" value="PDZ"/>
    <property type="match status" value="1"/>
</dbReference>
<dbReference type="Gene3D" id="2.30.42.10">
    <property type="match status" value="1"/>
</dbReference>
<dbReference type="AlphaFoldDB" id="A0A381TNH7"/>
<dbReference type="PRINTS" id="PR00834">
    <property type="entry name" value="PROTEASES2C"/>
</dbReference>
<evidence type="ECO:0000256" key="2">
    <source>
        <dbReference type="ARBA" id="ARBA00022670"/>
    </source>
</evidence>
<dbReference type="SUPFAM" id="SSF50156">
    <property type="entry name" value="PDZ domain-like"/>
    <property type="match status" value="1"/>
</dbReference>
<dbReference type="PROSITE" id="PS50106">
    <property type="entry name" value="PDZ"/>
    <property type="match status" value="1"/>
</dbReference>
<reference evidence="6" key="1">
    <citation type="submission" date="2018-05" db="EMBL/GenBank/DDBJ databases">
        <authorList>
            <person name="Lanie J.A."/>
            <person name="Ng W.-L."/>
            <person name="Kazmierczak K.M."/>
            <person name="Andrzejewski T.M."/>
            <person name="Davidsen T.M."/>
            <person name="Wayne K.J."/>
            <person name="Tettelin H."/>
            <person name="Glass J.I."/>
            <person name="Rusch D."/>
            <person name="Podicherti R."/>
            <person name="Tsui H.-C.T."/>
            <person name="Winkler M.E."/>
        </authorList>
    </citation>
    <scope>NUCLEOTIDE SEQUENCE</scope>
</reference>